<evidence type="ECO:0000313" key="2">
    <source>
        <dbReference type="EMBL" id="KAH1165261.1"/>
    </source>
</evidence>
<gene>
    <name evidence="2" type="ORF">KIL84_022820</name>
</gene>
<name>A0A9D3WP58_9SAUR</name>
<proteinExistence type="predicted"/>
<dbReference type="EMBL" id="JAHDVG010000488">
    <property type="protein sequence ID" value="KAH1165261.1"/>
    <property type="molecule type" value="Genomic_DNA"/>
</dbReference>
<dbReference type="AlphaFoldDB" id="A0A9D3WP58"/>
<protein>
    <submittedName>
        <fullName evidence="2">Uncharacterized protein</fullName>
    </submittedName>
</protein>
<feature type="region of interest" description="Disordered" evidence="1">
    <location>
        <begin position="1"/>
        <end position="62"/>
    </location>
</feature>
<organism evidence="2 3">
    <name type="scientific">Mauremys mutica</name>
    <name type="common">yellowpond turtle</name>
    <dbReference type="NCBI Taxonomy" id="74926"/>
    <lineage>
        <taxon>Eukaryota</taxon>
        <taxon>Metazoa</taxon>
        <taxon>Chordata</taxon>
        <taxon>Craniata</taxon>
        <taxon>Vertebrata</taxon>
        <taxon>Euteleostomi</taxon>
        <taxon>Archelosauria</taxon>
        <taxon>Testudinata</taxon>
        <taxon>Testudines</taxon>
        <taxon>Cryptodira</taxon>
        <taxon>Durocryptodira</taxon>
        <taxon>Testudinoidea</taxon>
        <taxon>Geoemydidae</taxon>
        <taxon>Geoemydinae</taxon>
        <taxon>Mauremys</taxon>
    </lineage>
</organism>
<dbReference type="Proteomes" id="UP000827986">
    <property type="component" value="Unassembled WGS sequence"/>
</dbReference>
<accession>A0A9D3WP58</accession>
<sequence>MALPFLQPDSPTSSLLNGHNPSSLCTEFGPIFLTQPQGPDSPHTDTRPAQSAGYNPLKREQKQAHCVNHVPHPVPERDCSFISTQEPVTPAWLLFHRHTTSPELSPGQLPCW</sequence>
<reference evidence="2" key="1">
    <citation type="submission" date="2021-09" db="EMBL/GenBank/DDBJ databases">
        <title>The genome of Mauremys mutica provides insights into the evolution of semi-aquatic lifestyle.</title>
        <authorList>
            <person name="Gong S."/>
            <person name="Gao Y."/>
        </authorList>
    </citation>
    <scope>NUCLEOTIDE SEQUENCE</scope>
    <source>
        <strain evidence="2">MM-2020</strain>
        <tissue evidence="2">Muscle</tissue>
    </source>
</reference>
<feature type="compositionally biased region" description="Polar residues" evidence="1">
    <location>
        <begin position="9"/>
        <end position="25"/>
    </location>
</feature>
<keyword evidence="3" id="KW-1185">Reference proteome</keyword>
<evidence type="ECO:0000313" key="3">
    <source>
        <dbReference type="Proteomes" id="UP000827986"/>
    </source>
</evidence>
<comment type="caution">
    <text evidence="2">The sequence shown here is derived from an EMBL/GenBank/DDBJ whole genome shotgun (WGS) entry which is preliminary data.</text>
</comment>
<evidence type="ECO:0000256" key="1">
    <source>
        <dbReference type="SAM" id="MobiDB-lite"/>
    </source>
</evidence>